<sequence length="138" mass="14995">MDRGGCNAHFECPPASPTNTSSSKQAIPPPLQVLSFPPPNIPSGRADPPSRPVTSHRRPPPLHGSLTPLLMWLWRHAGFTNLGSHAESRGQLQAPLEANHLKATLEKEKSRMKSDRASLSVHEHCRGNSESLFVTAGQ</sequence>
<dbReference type="AlphaFoldDB" id="A0AAE1U1M9"/>
<comment type="caution">
    <text evidence="2">The sequence shown here is derived from an EMBL/GenBank/DDBJ whole genome shotgun (WGS) entry which is preliminary data.</text>
</comment>
<evidence type="ECO:0000313" key="3">
    <source>
        <dbReference type="Proteomes" id="UP001292094"/>
    </source>
</evidence>
<evidence type="ECO:0000256" key="1">
    <source>
        <dbReference type="SAM" id="MobiDB-lite"/>
    </source>
</evidence>
<evidence type="ECO:0000313" key="2">
    <source>
        <dbReference type="EMBL" id="KAK4305181.1"/>
    </source>
</evidence>
<feature type="region of interest" description="Disordered" evidence="1">
    <location>
        <begin position="1"/>
        <end position="62"/>
    </location>
</feature>
<name>A0AAE1U1M9_9EUCA</name>
<accession>A0AAE1U1M9</accession>
<gene>
    <name evidence="2" type="ORF">Pmani_022914</name>
</gene>
<dbReference type="EMBL" id="JAWZYT010002318">
    <property type="protein sequence ID" value="KAK4305181.1"/>
    <property type="molecule type" value="Genomic_DNA"/>
</dbReference>
<organism evidence="2 3">
    <name type="scientific">Petrolisthes manimaculis</name>
    <dbReference type="NCBI Taxonomy" id="1843537"/>
    <lineage>
        <taxon>Eukaryota</taxon>
        <taxon>Metazoa</taxon>
        <taxon>Ecdysozoa</taxon>
        <taxon>Arthropoda</taxon>
        <taxon>Crustacea</taxon>
        <taxon>Multicrustacea</taxon>
        <taxon>Malacostraca</taxon>
        <taxon>Eumalacostraca</taxon>
        <taxon>Eucarida</taxon>
        <taxon>Decapoda</taxon>
        <taxon>Pleocyemata</taxon>
        <taxon>Anomura</taxon>
        <taxon>Galatheoidea</taxon>
        <taxon>Porcellanidae</taxon>
        <taxon>Petrolisthes</taxon>
    </lineage>
</organism>
<proteinExistence type="predicted"/>
<feature type="compositionally biased region" description="Pro residues" evidence="1">
    <location>
        <begin position="27"/>
        <end position="41"/>
    </location>
</feature>
<dbReference type="Proteomes" id="UP001292094">
    <property type="component" value="Unassembled WGS sequence"/>
</dbReference>
<protein>
    <submittedName>
        <fullName evidence="2">Uncharacterized protein</fullName>
    </submittedName>
</protein>
<keyword evidence="3" id="KW-1185">Reference proteome</keyword>
<reference evidence="2" key="1">
    <citation type="submission" date="2023-11" db="EMBL/GenBank/DDBJ databases">
        <title>Genome assemblies of two species of porcelain crab, Petrolisthes cinctipes and Petrolisthes manimaculis (Anomura: Porcellanidae).</title>
        <authorList>
            <person name="Angst P."/>
        </authorList>
    </citation>
    <scope>NUCLEOTIDE SEQUENCE</scope>
    <source>
        <strain evidence="2">PB745_02</strain>
        <tissue evidence="2">Gill</tissue>
    </source>
</reference>